<dbReference type="Pfam" id="PF01810">
    <property type="entry name" value="LysE"/>
    <property type="match status" value="1"/>
</dbReference>
<evidence type="ECO:0000313" key="8">
    <source>
        <dbReference type="Proteomes" id="UP001499851"/>
    </source>
</evidence>
<evidence type="ECO:0000256" key="5">
    <source>
        <dbReference type="ARBA" id="ARBA00023136"/>
    </source>
</evidence>
<evidence type="ECO:0000256" key="3">
    <source>
        <dbReference type="ARBA" id="ARBA00022692"/>
    </source>
</evidence>
<feature type="transmembrane region" description="Helical" evidence="6">
    <location>
        <begin position="70"/>
        <end position="91"/>
    </location>
</feature>
<dbReference type="PANTHER" id="PTHR30086">
    <property type="entry name" value="ARGININE EXPORTER PROTEIN ARGO"/>
    <property type="match status" value="1"/>
</dbReference>
<proteinExistence type="predicted"/>
<sequence length="206" mass="21147">MSYALPAFALAVLPIVLTPGASFTLMAAHALRDDRGAVPRIAAGTALGILSHAVLAAVGLSAVVMQSAQVYRAVQLAGALYLIGLGVLMLFQNRTAATKTAAPPPPAQRLRLHTAFLANLLNPKAAAVYLTLMPQFLTPGDLTIPNALALAGVHAALTAVWLLAGAAALRTLRARRLPIPRRALAAVAGAVLIGLGLRTLLAARPA</sequence>
<feature type="transmembrane region" description="Helical" evidence="6">
    <location>
        <begin position="152"/>
        <end position="172"/>
    </location>
</feature>
<dbReference type="Proteomes" id="UP001499851">
    <property type="component" value="Unassembled WGS sequence"/>
</dbReference>
<evidence type="ECO:0000256" key="1">
    <source>
        <dbReference type="ARBA" id="ARBA00004651"/>
    </source>
</evidence>
<dbReference type="RefSeq" id="WP_344485151.1">
    <property type="nucleotide sequence ID" value="NZ_BAAAQF010000005.1"/>
</dbReference>
<feature type="transmembrane region" description="Helical" evidence="6">
    <location>
        <begin position="184"/>
        <end position="203"/>
    </location>
</feature>
<feature type="transmembrane region" description="Helical" evidence="6">
    <location>
        <begin position="41"/>
        <end position="64"/>
    </location>
</feature>
<feature type="transmembrane region" description="Helical" evidence="6">
    <location>
        <begin position="6"/>
        <end position="29"/>
    </location>
</feature>
<keyword evidence="3 6" id="KW-0812">Transmembrane</keyword>
<dbReference type="EMBL" id="BAAAQF010000005">
    <property type="protein sequence ID" value="GAA1673431.1"/>
    <property type="molecule type" value="Genomic_DNA"/>
</dbReference>
<dbReference type="InterPro" id="IPR001123">
    <property type="entry name" value="LeuE-type"/>
</dbReference>
<protein>
    <submittedName>
        <fullName evidence="7">LysE family translocator</fullName>
    </submittedName>
</protein>
<keyword evidence="8" id="KW-1185">Reference proteome</keyword>
<comment type="subcellular location">
    <subcellularLocation>
        <location evidence="1">Cell membrane</location>
        <topology evidence="1">Multi-pass membrane protein</topology>
    </subcellularLocation>
</comment>
<evidence type="ECO:0000256" key="2">
    <source>
        <dbReference type="ARBA" id="ARBA00022475"/>
    </source>
</evidence>
<dbReference type="PANTHER" id="PTHR30086:SF20">
    <property type="entry name" value="ARGININE EXPORTER PROTEIN ARGO-RELATED"/>
    <property type="match status" value="1"/>
</dbReference>
<accession>A0ABP4SPW8</accession>
<keyword evidence="2" id="KW-1003">Cell membrane</keyword>
<organism evidence="7 8">
    <name type="scientific">Glycomyces endophyticus</name>
    <dbReference type="NCBI Taxonomy" id="480996"/>
    <lineage>
        <taxon>Bacteria</taxon>
        <taxon>Bacillati</taxon>
        <taxon>Actinomycetota</taxon>
        <taxon>Actinomycetes</taxon>
        <taxon>Glycomycetales</taxon>
        <taxon>Glycomycetaceae</taxon>
        <taxon>Glycomyces</taxon>
    </lineage>
</organism>
<evidence type="ECO:0000256" key="6">
    <source>
        <dbReference type="SAM" id="Phobius"/>
    </source>
</evidence>
<name>A0ABP4SPW8_9ACTN</name>
<keyword evidence="5 6" id="KW-0472">Membrane</keyword>
<gene>
    <name evidence="7" type="ORF">GCM10009830_19670</name>
</gene>
<evidence type="ECO:0000256" key="4">
    <source>
        <dbReference type="ARBA" id="ARBA00022989"/>
    </source>
</evidence>
<evidence type="ECO:0000313" key="7">
    <source>
        <dbReference type="EMBL" id="GAA1673431.1"/>
    </source>
</evidence>
<comment type="caution">
    <text evidence="7">The sequence shown here is derived from an EMBL/GenBank/DDBJ whole genome shotgun (WGS) entry which is preliminary data.</text>
</comment>
<keyword evidence="4 6" id="KW-1133">Transmembrane helix</keyword>
<reference evidence="8" key="1">
    <citation type="journal article" date="2019" name="Int. J. Syst. Evol. Microbiol.">
        <title>The Global Catalogue of Microorganisms (GCM) 10K type strain sequencing project: providing services to taxonomists for standard genome sequencing and annotation.</title>
        <authorList>
            <consortium name="The Broad Institute Genomics Platform"/>
            <consortium name="The Broad Institute Genome Sequencing Center for Infectious Disease"/>
            <person name="Wu L."/>
            <person name="Ma J."/>
        </authorList>
    </citation>
    <scope>NUCLEOTIDE SEQUENCE [LARGE SCALE GENOMIC DNA]</scope>
    <source>
        <strain evidence="8">JCM 16001</strain>
    </source>
</reference>